<accession>A0A1X7RDI5</accession>
<sequence>MASYTLSLRYALIGIVVGCAGLVSALKTCSVERQTVHEQIVSVNTEVLSNTTLPTGLEGRRKDIAPSTRSPYMFFCRRCKPPDKCRYHPFCRQRLTPRTPNDQYYTFR</sequence>
<dbReference type="STRING" id="1276538.A0A1X7RDI5"/>
<keyword evidence="2" id="KW-1185">Reference proteome</keyword>
<evidence type="ECO:0000313" key="1">
    <source>
        <dbReference type="EMBL" id="SMQ45463.1"/>
    </source>
</evidence>
<dbReference type="Proteomes" id="UP000215127">
    <property type="component" value="Chromosome 1"/>
</dbReference>
<gene>
    <name evidence="1" type="ORF">ZT3D7_G607</name>
</gene>
<proteinExistence type="predicted"/>
<name>A0A1X7RDI5_ZYMT9</name>
<protein>
    <submittedName>
        <fullName evidence="1">Uncharacterized protein</fullName>
    </submittedName>
</protein>
<dbReference type="AlphaFoldDB" id="A0A1X7RDI5"/>
<evidence type="ECO:0000313" key="2">
    <source>
        <dbReference type="Proteomes" id="UP000215127"/>
    </source>
</evidence>
<reference evidence="1 2" key="1">
    <citation type="submission" date="2016-06" db="EMBL/GenBank/DDBJ databases">
        <authorList>
            <person name="Kjaerup R.B."/>
            <person name="Dalgaard T.S."/>
            <person name="Juul-Madsen H.R."/>
        </authorList>
    </citation>
    <scope>NUCLEOTIDE SEQUENCE [LARGE SCALE GENOMIC DNA]</scope>
</reference>
<dbReference type="EMBL" id="LT853692">
    <property type="protein sequence ID" value="SMQ45463.1"/>
    <property type="molecule type" value="Genomic_DNA"/>
</dbReference>
<organism evidence="1 2">
    <name type="scientific">Zymoseptoria tritici (strain ST99CH_3D7)</name>
    <dbReference type="NCBI Taxonomy" id="1276538"/>
    <lineage>
        <taxon>Eukaryota</taxon>
        <taxon>Fungi</taxon>
        <taxon>Dikarya</taxon>
        <taxon>Ascomycota</taxon>
        <taxon>Pezizomycotina</taxon>
        <taxon>Dothideomycetes</taxon>
        <taxon>Dothideomycetidae</taxon>
        <taxon>Mycosphaerellales</taxon>
        <taxon>Mycosphaerellaceae</taxon>
        <taxon>Zymoseptoria</taxon>
    </lineage>
</organism>